<evidence type="ECO:0000313" key="3">
    <source>
        <dbReference type="EMBL" id="RPA82335.1"/>
    </source>
</evidence>
<dbReference type="Gene3D" id="3.30.160.60">
    <property type="entry name" value="Classic Zinc Finger"/>
    <property type="match status" value="1"/>
</dbReference>
<dbReference type="Proteomes" id="UP000275078">
    <property type="component" value="Unassembled WGS sequence"/>
</dbReference>
<evidence type="ECO:0000313" key="4">
    <source>
        <dbReference type="Proteomes" id="UP000275078"/>
    </source>
</evidence>
<proteinExistence type="predicted"/>
<dbReference type="Pfam" id="PF00096">
    <property type="entry name" value="zf-C2H2"/>
    <property type="match status" value="1"/>
</dbReference>
<name>A0A3N4I8E3_ASCIM</name>
<dbReference type="PROSITE" id="PS00028">
    <property type="entry name" value="ZINC_FINGER_C2H2_1"/>
    <property type="match status" value="1"/>
</dbReference>
<dbReference type="GO" id="GO:0008270">
    <property type="term" value="F:zinc ion binding"/>
    <property type="evidence" value="ECO:0007669"/>
    <property type="project" value="UniProtKB-KW"/>
</dbReference>
<reference evidence="3 4" key="1">
    <citation type="journal article" date="2018" name="Nat. Ecol. Evol.">
        <title>Pezizomycetes genomes reveal the molecular basis of ectomycorrhizal truffle lifestyle.</title>
        <authorList>
            <person name="Murat C."/>
            <person name="Payen T."/>
            <person name="Noel B."/>
            <person name="Kuo A."/>
            <person name="Morin E."/>
            <person name="Chen J."/>
            <person name="Kohler A."/>
            <person name="Krizsan K."/>
            <person name="Balestrini R."/>
            <person name="Da Silva C."/>
            <person name="Montanini B."/>
            <person name="Hainaut M."/>
            <person name="Levati E."/>
            <person name="Barry K.W."/>
            <person name="Belfiori B."/>
            <person name="Cichocki N."/>
            <person name="Clum A."/>
            <person name="Dockter R.B."/>
            <person name="Fauchery L."/>
            <person name="Guy J."/>
            <person name="Iotti M."/>
            <person name="Le Tacon F."/>
            <person name="Lindquist E.A."/>
            <person name="Lipzen A."/>
            <person name="Malagnac F."/>
            <person name="Mello A."/>
            <person name="Molinier V."/>
            <person name="Miyauchi S."/>
            <person name="Poulain J."/>
            <person name="Riccioni C."/>
            <person name="Rubini A."/>
            <person name="Sitrit Y."/>
            <person name="Splivallo R."/>
            <person name="Traeger S."/>
            <person name="Wang M."/>
            <person name="Zifcakova L."/>
            <person name="Wipf D."/>
            <person name="Zambonelli A."/>
            <person name="Paolocci F."/>
            <person name="Nowrousian M."/>
            <person name="Ottonello S."/>
            <person name="Baldrian P."/>
            <person name="Spatafora J.W."/>
            <person name="Henrissat B."/>
            <person name="Nagy L.G."/>
            <person name="Aury J.M."/>
            <person name="Wincker P."/>
            <person name="Grigoriev I.V."/>
            <person name="Bonfante P."/>
            <person name="Martin F.M."/>
        </authorList>
    </citation>
    <scope>NUCLEOTIDE SEQUENCE [LARGE SCALE GENOMIC DNA]</scope>
    <source>
        <strain evidence="3 4">RN42</strain>
    </source>
</reference>
<dbReference type="EMBL" id="ML119672">
    <property type="protein sequence ID" value="RPA82335.1"/>
    <property type="molecule type" value="Genomic_DNA"/>
</dbReference>
<dbReference type="STRING" id="1160509.A0A3N4I8E3"/>
<keyword evidence="4" id="KW-1185">Reference proteome</keyword>
<accession>A0A3N4I8E3</accession>
<evidence type="ECO:0000256" key="1">
    <source>
        <dbReference type="PROSITE-ProRule" id="PRU00042"/>
    </source>
</evidence>
<sequence>MTYNYNYTTSGSAYPPTYPTTSGMEFGGYPATGAEDIPISDGVYFDSIPRSGAQHETIDGFALASTSIGEPVMQATAYDSLPYHHYSVPNAPDTQALAYSMAIGMPQQFTTQTPVYPAPTGFADFIPAVSSLATASVMDGGSQIGIPSGAVEYQSAASPATADRPCPRCGVMIRRGHDLQRHIREQHTPDGATKYQCGVCGHTSKRRAQLEDHQRRRGHQGIQSITFEVPTSQQ</sequence>
<keyword evidence="1" id="KW-0479">Metal-binding</keyword>
<dbReference type="AlphaFoldDB" id="A0A3N4I8E3"/>
<dbReference type="SUPFAM" id="SSF57667">
    <property type="entry name" value="beta-beta-alpha zinc fingers"/>
    <property type="match status" value="1"/>
</dbReference>
<dbReference type="InterPro" id="IPR036236">
    <property type="entry name" value="Znf_C2H2_sf"/>
</dbReference>
<feature type="domain" description="C2H2-type" evidence="2">
    <location>
        <begin position="164"/>
        <end position="192"/>
    </location>
</feature>
<keyword evidence="1" id="KW-0862">Zinc</keyword>
<organism evidence="3 4">
    <name type="scientific">Ascobolus immersus RN42</name>
    <dbReference type="NCBI Taxonomy" id="1160509"/>
    <lineage>
        <taxon>Eukaryota</taxon>
        <taxon>Fungi</taxon>
        <taxon>Dikarya</taxon>
        <taxon>Ascomycota</taxon>
        <taxon>Pezizomycotina</taxon>
        <taxon>Pezizomycetes</taxon>
        <taxon>Pezizales</taxon>
        <taxon>Ascobolaceae</taxon>
        <taxon>Ascobolus</taxon>
    </lineage>
</organism>
<protein>
    <recommendedName>
        <fullName evidence="2">C2H2-type domain-containing protein</fullName>
    </recommendedName>
</protein>
<dbReference type="PROSITE" id="PS50157">
    <property type="entry name" value="ZINC_FINGER_C2H2_2"/>
    <property type="match status" value="2"/>
</dbReference>
<keyword evidence="1" id="KW-0863">Zinc-finger</keyword>
<feature type="domain" description="C2H2-type" evidence="2">
    <location>
        <begin position="195"/>
        <end position="224"/>
    </location>
</feature>
<evidence type="ECO:0000259" key="2">
    <source>
        <dbReference type="PROSITE" id="PS50157"/>
    </source>
</evidence>
<dbReference type="InterPro" id="IPR013087">
    <property type="entry name" value="Znf_C2H2_type"/>
</dbReference>
<dbReference type="SMART" id="SM00355">
    <property type="entry name" value="ZnF_C2H2"/>
    <property type="match status" value="2"/>
</dbReference>
<gene>
    <name evidence="3" type="ORF">BJ508DRAFT_325605</name>
</gene>